<feature type="transmembrane region" description="Helical" evidence="2">
    <location>
        <begin position="102"/>
        <end position="123"/>
    </location>
</feature>
<keyword evidence="4" id="KW-1185">Reference proteome</keyword>
<dbReference type="AlphaFoldDB" id="A0A6A5WCZ0"/>
<evidence type="ECO:0000313" key="3">
    <source>
        <dbReference type="EMBL" id="KAF1995506.1"/>
    </source>
</evidence>
<feature type="transmembrane region" description="Helical" evidence="2">
    <location>
        <begin position="143"/>
        <end position="163"/>
    </location>
</feature>
<evidence type="ECO:0000256" key="1">
    <source>
        <dbReference type="SAM" id="MobiDB-lite"/>
    </source>
</evidence>
<gene>
    <name evidence="3" type="ORF">P154DRAFT_610961</name>
</gene>
<keyword evidence="2" id="KW-0472">Membrane</keyword>
<sequence length="641" mass="70867">MDVSSASENQPFTSRSKSTVNKEDSTKSRKPFRPGFRTILANGGILIFAPLFFTTLLVVLIVRNRVDPRGTTDPLFSPQGNTTARGELYLDFRDGKINANTVASWTATVSSKLSGFAMALLSFPAAKTHWARRYGNPKSVTPYQFALSLHILAGGGIGALWTWSSYTLRKRAARPPQGTVLKMLAGGAFTMFGLSVLVFITESWFQATTEPRALVQTRPYDPAVANAGFGLIPRCLQGNNTFYDTKAKWEITNCITTANGSWSLDSNITVETHHVMENVSSSSQVHVFKHENQDYAYLKPIYLHDSNIDYSATTFALKTQCELKTQECKVKDHYTDHESFPWFQCPFNFNNGSRAVLYDEWAYFNDKSLESTSCEIDNRESTGTMWGVQNPYYMAMRHQAKAGPAPLSGTPDVLPLKFGDFYILLCNATVYDVRLSLVNDNLAINQLTLSNVSVTNLVQGTEQYINFARHKLKEASTLALLSHTREELASRVALEYSKMALVVASQGFERQPALAAQLRDSPRAVSVIKLAPLVAFVVSNLLLSVLGVVLAAVAIQIVWTDGSHEGTEGIGGSPICKVQRRLDVFGLMAQLFEPETSLRTDDRAEMLFSENRSDSKEGMEEVKRVVVESCFSGDVAFGVSS</sequence>
<evidence type="ECO:0000256" key="2">
    <source>
        <dbReference type="SAM" id="Phobius"/>
    </source>
</evidence>
<dbReference type="OrthoDB" id="3344043at2759"/>
<evidence type="ECO:0000313" key="4">
    <source>
        <dbReference type="Proteomes" id="UP000799779"/>
    </source>
</evidence>
<feature type="transmembrane region" description="Helical" evidence="2">
    <location>
        <begin position="530"/>
        <end position="555"/>
    </location>
</feature>
<dbReference type="Proteomes" id="UP000799779">
    <property type="component" value="Unassembled WGS sequence"/>
</dbReference>
<feature type="transmembrane region" description="Helical" evidence="2">
    <location>
        <begin position="39"/>
        <end position="62"/>
    </location>
</feature>
<reference evidence="3" key="1">
    <citation type="journal article" date="2020" name="Stud. Mycol.">
        <title>101 Dothideomycetes genomes: a test case for predicting lifestyles and emergence of pathogens.</title>
        <authorList>
            <person name="Haridas S."/>
            <person name="Albert R."/>
            <person name="Binder M."/>
            <person name="Bloem J."/>
            <person name="Labutti K."/>
            <person name="Salamov A."/>
            <person name="Andreopoulos B."/>
            <person name="Baker S."/>
            <person name="Barry K."/>
            <person name="Bills G."/>
            <person name="Bluhm B."/>
            <person name="Cannon C."/>
            <person name="Castanera R."/>
            <person name="Culley D."/>
            <person name="Daum C."/>
            <person name="Ezra D."/>
            <person name="Gonzalez J."/>
            <person name="Henrissat B."/>
            <person name="Kuo A."/>
            <person name="Liang C."/>
            <person name="Lipzen A."/>
            <person name="Lutzoni F."/>
            <person name="Magnuson J."/>
            <person name="Mondo S."/>
            <person name="Nolan M."/>
            <person name="Ohm R."/>
            <person name="Pangilinan J."/>
            <person name="Park H.-J."/>
            <person name="Ramirez L."/>
            <person name="Alfaro M."/>
            <person name="Sun H."/>
            <person name="Tritt A."/>
            <person name="Yoshinaga Y."/>
            <person name="Zwiers L.-H."/>
            <person name="Turgeon B."/>
            <person name="Goodwin S."/>
            <person name="Spatafora J."/>
            <person name="Crous P."/>
            <person name="Grigoriev I."/>
        </authorList>
    </citation>
    <scope>NUCLEOTIDE SEQUENCE</scope>
    <source>
        <strain evidence="3">CBS 123094</strain>
    </source>
</reference>
<keyword evidence="2" id="KW-0812">Transmembrane</keyword>
<accession>A0A6A5WCZ0</accession>
<feature type="transmembrane region" description="Helical" evidence="2">
    <location>
        <begin position="184"/>
        <end position="205"/>
    </location>
</feature>
<feature type="compositionally biased region" description="Polar residues" evidence="1">
    <location>
        <begin position="1"/>
        <end position="19"/>
    </location>
</feature>
<name>A0A6A5WCZ0_9PLEO</name>
<proteinExistence type="predicted"/>
<protein>
    <submittedName>
        <fullName evidence="3">Uncharacterized protein</fullName>
    </submittedName>
</protein>
<feature type="region of interest" description="Disordered" evidence="1">
    <location>
        <begin position="1"/>
        <end position="31"/>
    </location>
</feature>
<dbReference type="EMBL" id="ML977638">
    <property type="protein sequence ID" value="KAF1995506.1"/>
    <property type="molecule type" value="Genomic_DNA"/>
</dbReference>
<keyword evidence="2" id="KW-1133">Transmembrane helix</keyword>
<organism evidence="3 4">
    <name type="scientific">Amniculicola lignicola CBS 123094</name>
    <dbReference type="NCBI Taxonomy" id="1392246"/>
    <lineage>
        <taxon>Eukaryota</taxon>
        <taxon>Fungi</taxon>
        <taxon>Dikarya</taxon>
        <taxon>Ascomycota</taxon>
        <taxon>Pezizomycotina</taxon>
        <taxon>Dothideomycetes</taxon>
        <taxon>Pleosporomycetidae</taxon>
        <taxon>Pleosporales</taxon>
        <taxon>Amniculicolaceae</taxon>
        <taxon>Amniculicola</taxon>
    </lineage>
</organism>